<sequence length="221" mass="24161">MTQSGYDSSITGSGWAEGAALTVQRSRPERVALFSDAVFAVLITILVLELKPPAVDTFGALLTLWPTALSYAVSYLFIAIVWMNHHHLLSYAQATTPRLVWSNFLHLFAVSLIPFSTEWIADTQLASAPVTLYALIFVVVNVTCVALCWEAVDQPSHEAASARLRRLLRMRSVVTIGVFGASAVVAVWFPATAMVLICACLVLYLRPDPVRAEGRQAVERA</sequence>
<evidence type="ECO:0000256" key="3">
    <source>
        <dbReference type="ARBA" id="ARBA00022448"/>
    </source>
</evidence>
<evidence type="ECO:0000313" key="14">
    <source>
        <dbReference type="EMBL" id="BBX93713.1"/>
    </source>
</evidence>
<keyword evidence="15" id="KW-1185">Reference proteome</keyword>
<evidence type="ECO:0000256" key="13">
    <source>
        <dbReference type="SAM" id="Phobius"/>
    </source>
</evidence>
<feature type="transmembrane region" description="Helical" evidence="13">
    <location>
        <begin position="104"/>
        <end position="121"/>
    </location>
</feature>
<feature type="transmembrane region" description="Helical" evidence="13">
    <location>
        <begin position="173"/>
        <end position="205"/>
    </location>
</feature>
<dbReference type="EMBL" id="AP022579">
    <property type="protein sequence ID" value="BBX93713.1"/>
    <property type="molecule type" value="Genomic_DNA"/>
</dbReference>
<feature type="transmembrane region" description="Helical" evidence="13">
    <location>
        <begin position="60"/>
        <end position="83"/>
    </location>
</feature>
<comment type="catalytic activity">
    <reaction evidence="12">
        <text>K(+)(in) = K(+)(out)</text>
        <dbReference type="Rhea" id="RHEA:29463"/>
        <dbReference type="ChEBI" id="CHEBI:29103"/>
    </reaction>
</comment>
<organism evidence="14 15">
    <name type="scientific">Mycolicibacterium boenickei</name>
    <dbReference type="NCBI Taxonomy" id="146017"/>
    <lineage>
        <taxon>Bacteria</taxon>
        <taxon>Bacillati</taxon>
        <taxon>Actinomycetota</taxon>
        <taxon>Actinomycetes</taxon>
        <taxon>Mycobacteriales</taxon>
        <taxon>Mycobacteriaceae</taxon>
        <taxon>Mycolicibacterium</taxon>
    </lineage>
</organism>
<keyword evidence="3" id="KW-0813">Transport</keyword>
<proteinExistence type="inferred from homology"/>
<keyword evidence="8 13" id="KW-1133">Transmembrane helix</keyword>
<evidence type="ECO:0000256" key="9">
    <source>
        <dbReference type="ARBA" id="ARBA00023065"/>
    </source>
</evidence>
<keyword evidence="4" id="KW-0633">Potassium transport</keyword>
<dbReference type="InterPro" id="IPR010617">
    <property type="entry name" value="TMEM175-like"/>
</dbReference>
<protein>
    <submittedName>
        <fullName evidence="14">DUF1211 domain-containing membrane protein</fullName>
    </submittedName>
</protein>
<keyword evidence="9" id="KW-0406">Ion transport</keyword>
<feature type="transmembrane region" description="Helical" evidence="13">
    <location>
        <begin position="133"/>
        <end position="152"/>
    </location>
</feature>
<evidence type="ECO:0000256" key="10">
    <source>
        <dbReference type="ARBA" id="ARBA00023136"/>
    </source>
</evidence>
<evidence type="ECO:0000256" key="12">
    <source>
        <dbReference type="ARBA" id="ARBA00034430"/>
    </source>
</evidence>
<dbReference type="Pfam" id="PF06736">
    <property type="entry name" value="TMEM175"/>
    <property type="match status" value="1"/>
</dbReference>
<reference evidence="14 15" key="1">
    <citation type="journal article" date="2019" name="Emerg. Microbes Infect.">
        <title>Comprehensive subspecies identification of 175 nontuberculous mycobacteria species based on 7547 genomic profiles.</title>
        <authorList>
            <person name="Matsumoto Y."/>
            <person name="Kinjo T."/>
            <person name="Motooka D."/>
            <person name="Nabeya D."/>
            <person name="Jung N."/>
            <person name="Uechi K."/>
            <person name="Horii T."/>
            <person name="Iida T."/>
            <person name="Fujita J."/>
            <person name="Nakamura S."/>
        </authorList>
    </citation>
    <scope>NUCLEOTIDE SEQUENCE [LARGE SCALE GENOMIC DNA]</scope>
    <source>
        <strain evidence="14 15">JCM 15653</strain>
    </source>
</reference>
<evidence type="ECO:0000313" key="15">
    <source>
        <dbReference type="Proteomes" id="UP000466683"/>
    </source>
</evidence>
<evidence type="ECO:0000256" key="8">
    <source>
        <dbReference type="ARBA" id="ARBA00022989"/>
    </source>
</evidence>
<evidence type="ECO:0000256" key="1">
    <source>
        <dbReference type="ARBA" id="ARBA00004141"/>
    </source>
</evidence>
<accession>A0ABN5ZIN0</accession>
<evidence type="ECO:0000256" key="5">
    <source>
        <dbReference type="ARBA" id="ARBA00022692"/>
    </source>
</evidence>
<comment type="similarity">
    <text evidence="2">Belongs to the TMEM175 family.</text>
</comment>
<evidence type="ECO:0000256" key="6">
    <source>
        <dbReference type="ARBA" id="ARBA00022826"/>
    </source>
</evidence>
<keyword evidence="10 13" id="KW-0472">Membrane</keyword>
<feature type="transmembrane region" description="Helical" evidence="13">
    <location>
        <begin position="31"/>
        <end position="48"/>
    </location>
</feature>
<keyword evidence="5 13" id="KW-0812">Transmembrane</keyword>
<evidence type="ECO:0000256" key="2">
    <source>
        <dbReference type="ARBA" id="ARBA00006920"/>
    </source>
</evidence>
<evidence type="ECO:0000256" key="11">
    <source>
        <dbReference type="ARBA" id="ARBA00023303"/>
    </source>
</evidence>
<gene>
    <name evidence="14" type="ORF">MBOE_53620</name>
</gene>
<comment type="subcellular location">
    <subcellularLocation>
        <location evidence="1">Membrane</location>
        <topology evidence="1">Multi-pass membrane protein</topology>
    </subcellularLocation>
</comment>
<evidence type="ECO:0000256" key="7">
    <source>
        <dbReference type="ARBA" id="ARBA00022958"/>
    </source>
</evidence>
<evidence type="ECO:0000256" key="4">
    <source>
        <dbReference type="ARBA" id="ARBA00022538"/>
    </source>
</evidence>
<keyword evidence="7" id="KW-0630">Potassium</keyword>
<dbReference type="Proteomes" id="UP000466683">
    <property type="component" value="Chromosome"/>
</dbReference>
<keyword evidence="6" id="KW-0631">Potassium channel</keyword>
<dbReference type="PANTHER" id="PTHR31462:SF5">
    <property type="entry name" value="ENDOSOMAL_LYSOSOMAL PROTON CHANNEL TMEM175"/>
    <property type="match status" value="1"/>
</dbReference>
<dbReference type="PANTHER" id="PTHR31462">
    <property type="entry name" value="ENDOSOMAL/LYSOSOMAL POTASSIUM CHANNEL TMEM175"/>
    <property type="match status" value="1"/>
</dbReference>
<keyword evidence="11" id="KW-0407">Ion channel</keyword>
<name>A0ABN5ZIN0_9MYCO</name>